<name>A0ABP7CKG7_9ACTN</name>
<gene>
    <name evidence="2" type="ORF">GCM10022224_067520</name>
</gene>
<comment type="caution">
    <text evidence="2">The sequence shown here is derived from an EMBL/GenBank/DDBJ whole genome shotgun (WGS) entry which is preliminary data.</text>
</comment>
<organism evidence="2 3">
    <name type="scientific">Nonomuraea antimicrobica</name>
    <dbReference type="NCBI Taxonomy" id="561173"/>
    <lineage>
        <taxon>Bacteria</taxon>
        <taxon>Bacillati</taxon>
        <taxon>Actinomycetota</taxon>
        <taxon>Actinomycetes</taxon>
        <taxon>Streptosporangiales</taxon>
        <taxon>Streptosporangiaceae</taxon>
        <taxon>Nonomuraea</taxon>
    </lineage>
</organism>
<protein>
    <submittedName>
        <fullName evidence="2">Uncharacterized protein</fullName>
    </submittedName>
</protein>
<sequence length="120" mass="12855">MGRKLILPTVGHVGLTTGIRRLMLVTLATVLVAIVVLSAADSNALAAVRQGSRTIAVSDDGGPLVWGDGKHNKNYVAVKSPTIMNGAQDISVSITEKTKTQSGFCKRRAWTCRISQWMGY</sequence>
<keyword evidence="3" id="KW-1185">Reference proteome</keyword>
<proteinExistence type="predicted"/>
<dbReference type="Proteomes" id="UP001500902">
    <property type="component" value="Unassembled WGS sequence"/>
</dbReference>
<accession>A0ABP7CKG7</accession>
<evidence type="ECO:0000313" key="3">
    <source>
        <dbReference type="Proteomes" id="UP001500902"/>
    </source>
</evidence>
<evidence type="ECO:0000313" key="2">
    <source>
        <dbReference type="EMBL" id="GAA3692313.1"/>
    </source>
</evidence>
<keyword evidence="1" id="KW-0812">Transmembrane</keyword>
<reference evidence="3" key="1">
    <citation type="journal article" date="2019" name="Int. J. Syst. Evol. Microbiol.">
        <title>The Global Catalogue of Microorganisms (GCM) 10K type strain sequencing project: providing services to taxonomists for standard genome sequencing and annotation.</title>
        <authorList>
            <consortium name="The Broad Institute Genomics Platform"/>
            <consortium name="The Broad Institute Genome Sequencing Center for Infectious Disease"/>
            <person name="Wu L."/>
            <person name="Ma J."/>
        </authorList>
    </citation>
    <scope>NUCLEOTIDE SEQUENCE [LARGE SCALE GENOMIC DNA]</scope>
    <source>
        <strain evidence="3">JCM 16904</strain>
    </source>
</reference>
<feature type="transmembrane region" description="Helical" evidence="1">
    <location>
        <begin position="21"/>
        <end position="40"/>
    </location>
</feature>
<keyword evidence="1" id="KW-0472">Membrane</keyword>
<keyword evidence="1" id="KW-1133">Transmembrane helix</keyword>
<dbReference type="RefSeq" id="WP_344887103.1">
    <property type="nucleotide sequence ID" value="NZ_BAAAZP010000124.1"/>
</dbReference>
<dbReference type="EMBL" id="BAAAZP010000124">
    <property type="protein sequence ID" value="GAA3692313.1"/>
    <property type="molecule type" value="Genomic_DNA"/>
</dbReference>
<evidence type="ECO:0000256" key="1">
    <source>
        <dbReference type="SAM" id="Phobius"/>
    </source>
</evidence>